<feature type="signal peptide" evidence="5">
    <location>
        <begin position="1"/>
        <end position="25"/>
    </location>
</feature>
<evidence type="ECO:0000256" key="3">
    <source>
        <dbReference type="PROSITE-ProRule" id="PRU00339"/>
    </source>
</evidence>
<dbReference type="SUPFAM" id="SSF48452">
    <property type="entry name" value="TPR-like"/>
    <property type="match status" value="1"/>
</dbReference>
<evidence type="ECO:0000256" key="4">
    <source>
        <dbReference type="SAM" id="MobiDB-lite"/>
    </source>
</evidence>
<sequence length="635" mass="67074">MTLSSSARRQSQAFRSFLLAGAAFATAGPAATLASAQSHADHHRPRLNLVQAQTGAQPPPTAAEHGAHHVGPAATAPAPAGVAPAPSRRTELGGSIPNLPRGAAAPTSDEPPPLLDKLGKLSWPAGTANAEAQAFFDQGYRFAWGFNHAEAARAFRAAQRLDPNCAMCLWGEAWVLGPHINFVMEEDANRRAVAALERARQLAPKAGETRAALIEALSKRYSADPNADRKALDRAYAEAMEAVQARWPADPEIAVLTADALMNLSPWDYWEDSGRKPKGAAERIVALLEGVLGDRPSPIAPNPLHPGAIHLYIHTVEASDRPGRAAPHAARLEALMPAAGHIVHMPAHIWYRLGLWKESLEANRRAVAADEAQLARGGASPLYAGGYFAHNVHFVLASAMMGGDGPTAVEAATRLATLIPEDAKRAFPALTQPIASAPFVAHARFSPPEAVLALPAPAEEFPFIRAHWHYARGEALARLGRVAEARAEAAAIARLEGAPAVAALPAEGVPAPDVLGIARRVVEARAAQAAGDHAAAARLYAEAAATQDGLPYMEPPFWYYPVHQSLGAALLAQGKHAEAEAAFREALKRTPNNGWATAGLLRAAEARGDAQGATAAKAMMEKSWFGEEPPPADRL</sequence>
<evidence type="ECO:0000313" key="6">
    <source>
        <dbReference type="EMBL" id="GAA0572431.1"/>
    </source>
</evidence>
<proteinExistence type="predicted"/>
<gene>
    <name evidence="6" type="ORF">GCM10009416_08860</name>
</gene>
<feature type="repeat" description="TPR" evidence="3">
    <location>
        <begin position="560"/>
        <end position="593"/>
    </location>
</feature>
<evidence type="ECO:0000256" key="5">
    <source>
        <dbReference type="SAM" id="SignalP"/>
    </source>
</evidence>
<dbReference type="EMBL" id="BAAAFZ010000008">
    <property type="protein sequence ID" value="GAA0572431.1"/>
    <property type="molecule type" value="Genomic_DNA"/>
</dbReference>
<evidence type="ECO:0008006" key="8">
    <source>
        <dbReference type="Google" id="ProtNLM"/>
    </source>
</evidence>
<dbReference type="InterPro" id="IPR011990">
    <property type="entry name" value="TPR-like_helical_dom_sf"/>
</dbReference>
<dbReference type="Pfam" id="PF07719">
    <property type="entry name" value="TPR_2"/>
    <property type="match status" value="1"/>
</dbReference>
<keyword evidence="5" id="KW-0732">Signal</keyword>
<organism evidence="6 7">
    <name type="scientific">Craurococcus roseus</name>
    <dbReference type="NCBI Taxonomy" id="77585"/>
    <lineage>
        <taxon>Bacteria</taxon>
        <taxon>Pseudomonadati</taxon>
        <taxon>Pseudomonadota</taxon>
        <taxon>Alphaproteobacteria</taxon>
        <taxon>Acetobacterales</taxon>
        <taxon>Acetobacteraceae</taxon>
        <taxon>Craurococcus</taxon>
    </lineage>
</organism>
<dbReference type="InterPro" id="IPR019734">
    <property type="entry name" value="TPR_rpt"/>
</dbReference>
<reference evidence="7" key="1">
    <citation type="journal article" date="2019" name="Int. J. Syst. Evol. Microbiol.">
        <title>The Global Catalogue of Microorganisms (GCM) 10K type strain sequencing project: providing services to taxonomists for standard genome sequencing and annotation.</title>
        <authorList>
            <consortium name="The Broad Institute Genomics Platform"/>
            <consortium name="The Broad Institute Genome Sequencing Center for Infectious Disease"/>
            <person name="Wu L."/>
            <person name="Ma J."/>
        </authorList>
    </citation>
    <scope>NUCLEOTIDE SEQUENCE [LARGE SCALE GENOMIC DNA]</scope>
    <source>
        <strain evidence="7">JCM 9933</strain>
    </source>
</reference>
<keyword evidence="1" id="KW-0677">Repeat</keyword>
<dbReference type="PROSITE" id="PS50005">
    <property type="entry name" value="TPR"/>
    <property type="match status" value="1"/>
</dbReference>
<keyword evidence="2 3" id="KW-0802">TPR repeat</keyword>
<dbReference type="InterPro" id="IPR013105">
    <property type="entry name" value="TPR_2"/>
</dbReference>
<accession>A0ABP3PSI5</accession>
<name>A0ABP3PSI5_9PROT</name>
<evidence type="ECO:0000256" key="2">
    <source>
        <dbReference type="ARBA" id="ARBA00022803"/>
    </source>
</evidence>
<protein>
    <recommendedName>
        <fullName evidence="8">Tetratricopeptide repeat protein</fullName>
    </recommendedName>
</protein>
<feature type="compositionally biased region" description="Low complexity" evidence="4">
    <location>
        <begin position="69"/>
        <end position="86"/>
    </location>
</feature>
<dbReference type="PANTHER" id="PTHR45588">
    <property type="entry name" value="TPR DOMAIN-CONTAINING PROTEIN"/>
    <property type="match status" value="1"/>
</dbReference>
<dbReference type="SMART" id="SM00028">
    <property type="entry name" value="TPR"/>
    <property type="match status" value="2"/>
</dbReference>
<dbReference type="PANTHER" id="PTHR45588:SF1">
    <property type="entry name" value="WW DOMAIN-CONTAINING PROTEIN"/>
    <property type="match status" value="1"/>
</dbReference>
<feature type="chain" id="PRO_5046806273" description="Tetratricopeptide repeat protein" evidence="5">
    <location>
        <begin position="26"/>
        <end position="635"/>
    </location>
</feature>
<keyword evidence="7" id="KW-1185">Reference proteome</keyword>
<evidence type="ECO:0000313" key="7">
    <source>
        <dbReference type="Proteomes" id="UP001501588"/>
    </source>
</evidence>
<feature type="region of interest" description="Disordered" evidence="4">
    <location>
        <begin position="53"/>
        <end position="117"/>
    </location>
</feature>
<evidence type="ECO:0000256" key="1">
    <source>
        <dbReference type="ARBA" id="ARBA00022737"/>
    </source>
</evidence>
<comment type="caution">
    <text evidence="6">The sequence shown here is derived from an EMBL/GenBank/DDBJ whole genome shotgun (WGS) entry which is preliminary data.</text>
</comment>
<dbReference type="Gene3D" id="1.25.40.10">
    <property type="entry name" value="Tetratricopeptide repeat domain"/>
    <property type="match status" value="2"/>
</dbReference>
<dbReference type="RefSeq" id="WP_343893945.1">
    <property type="nucleotide sequence ID" value="NZ_BAAAFZ010000008.1"/>
</dbReference>
<dbReference type="Proteomes" id="UP001501588">
    <property type="component" value="Unassembled WGS sequence"/>
</dbReference>